<evidence type="ECO:0000313" key="8">
    <source>
        <dbReference type="EMBL" id="RRJ20248.1"/>
    </source>
</evidence>
<name>A0A3P3QGI9_9GAMM</name>
<comment type="subunit">
    <text evidence="2 5">Homopentamer.</text>
</comment>
<evidence type="ECO:0000256" key="5">
    <source>
        <dbReference type="RuleBase" id="RU362066"/>
    </source>
</evidence>
<sequence>MAFSSIDPAYLAQQYTQIERSSKDEVLKAQQSRFTTLLSSYQKLETSLGSMRDLLESFTKDKELLSNTASTSADTVLAVTAGGDAVAGNYEIFVQQLAQNHQMSLAFNSTDTLPTDGQFELTVAGKSFAVNLSTLPSGAGLTDLASAINNAADNSGVQATVMRSGTQSYLVLTSKESGAANAISMNFVAGADTSGADIGAAVTAATELKAAQDAIVKVGAQNPITVTSASNKLDDVIAGVTIDLKKAQAGTDQPVQISVQQDPKAVEDKLKKFVDSYNALVKQINSDPSLKSDTMARSISSQMRQSFQKLYQGATLSSVGIEFDRNGVLSVDSDKMAKALADNPAKVEQMLVADNSLFSGLQDSLEPYTKRYGLMKDKQKTLQASLDMVTEKQKRHDYSMDLVYKRYLSQFTQMQVTIAQLESSMSQFG</sequence>
<evidence type="ECO:0000256" key="2">
    <source>
        <dbReference type="ARBA" id="ARBA00011255"/>
    </source>
</evidence>
<dbReference type="RefSeq" id="WP_125060904.1">
    <property type="nucleotide sequence ID" value="NZ_RRCF01000003.1"/>
</dbReference>
<keyword evidence="4 5" id="KW-0975">Bacterial flagellum</keyword>
<dbReference type="Pfam" id="PF02465">
    <property type="entry name" value="FliD_N"/>
    <property type="match status" value="1"/>
</dbReference>
<organism evidence="8 9">
    <name type="scientific">Rheinheimera mesophila</name>
    <dbReference type="NCBI Taxonomy" id="1547515"/>
    <lineage>
        <taxon>Bacteria</taxon>
        <taxon>Pseudomonadati</taxon>
        <taxon>Pseudomonadota</taxon>
        <taxon>Gammaproteobacteria</taxon>
        <taxon>Chromatiales</taxon>
        <taxon>Chromatiaceae</taxon>
        <taxon>Rheinheimera</taxon>
    </lineage>
</organism>
<dbReference type="EMBL" id="RRCF01000003">
    <property type="protein sequence ID" value="RRJ20248.1"/>
    <property type="molecule type" value="Genomic_DNA"/>
</dbReference>
<accession>A0A3P3QGI9</accession>
<proteinExistence type="inferred from homology"/>
<comment type="subcellular location">
    <subcellularLocation>
        <location evidence="5">Secreted</location>
    </subcellularLocation>
    <subcellularLocation>
        <location evidence="5">Bacterial flagellum</location>
    </subcellularLocation>
</comment>
<dbReference type="GO" id="GO:0009421">
    <property type="term" value="C:bacterial-type flagellum filament cap"/>
    <property type="evidence" value="ECO:0007669"/>
    <property type="project" value="InterPro"/>
</dbReference>
<dbReference type="Proteomes" id="UP000276260">
    <property type="component" value="Unassembled WGS sequence"/>
</dbReference>
<keyword evidence="5" id="KW-0964">Secreted</keyword>
<dbReference type="GO" id="GO:0071973">
    <property type="term" value="P:bacterial-type flagellum-dependent cell motility"/>
    <property type="evidence" value="ECO:0007669"/>
    <property type="project" value="TreeGrafter"/>
</dbReference>
<dbReference type="InterPro" id="IPR003481">
    <property type="entry name" value="FliD_N"/>
</dbReference>
<protein>
    <recommendedName>
        <fullName evidence="5">Flagellar hook-associated protein 2</fullName>
        <shortName evidence="5">HAP2</shortName>
    </recommendedName>
    <alternativeName>
        <fullName evidence="5">Flagellar cap protein</fullName>
    </alternativeName>
</protein>
<dbReference type="GO" id="GO:0009424">
    <property type="term" value="C:bacterial-type flagellum hook"/>
    <property type="evidence" value="ECO:0007669"/>
    <property type="project" value="UniProtKB-UniRule"/>
</dbReference>
<dbReference type="GO" id="GO:0007155">
    <property type="term" value="P:cell adhesion"/>
    <property type="evidence" value="ECO:0007669"/>
    <property type="project" value="InterPro"/>
</dbReference>
<feature type="domain" description="Flagellar hook-associated protein 2 C-terminal" evidence="7">
    <location>
        <begin position="211"/>
        <end position="422"/>
    </location>
</feature>
<feature type="domain" description="Flagellar hook-associated protein 2 N-terminal" evidence="6">
    <location>
        <begin position="4"/>
        <end position="101"/>
    </location>
</feature>
<reference evidence="8 9" key="1">
    <citation type="submission" date="2018-11" db="EMBL/GenBank/DDBJ databases">
        <title>Draft genome analysis of Rheinheimera mesophila isolated from an industrial waste site.</title>
        <authorList>
            <person name="Yu Q."/>
            <person name="Qi Y."/>
            <person name="Zhang H."/>
            <person name="Lu Y."/>
            <person name="Pu J."/>
        </authorList>
    </citation>
    <scope>NUCLEOTIDE SEQUENCE [LARGE SCALE GENOMIC DNA]</scope>
    <source>
        <strain evidence="8 9">IITR13</strain>
    </source>
</reference>
<keyword evidence="9" id="KW-1185">Reference proteome</keyword>
<evidence type="ECO:0000259" key="7">
    <source>
        <dbReference type="Pfam" id="PF07195"/>
    </source>
</evidence>
<dbReference type="AlphaFoldDB" id="A0A3P3QGI9"/>
<evidence type="ECO:0000259" key="6">
    <source>
        <dbReference type="Pfam" id="PF02465"/>
    </source>
</evidence>
<evidence type="ECO:0000256" key="4">
    <source>
        <dbReference type="ARBA" id="ARBA00023143"/>
    </source>
</evidence>
<gene>
    <name evidence="8" type="ORF">EIK76_12035</name>
</gene>
<keyword evidence="3" id="KW-0175">Coiled coil</keyword>
<comment type="function">
    <text evidence="5">Required for morphogenesis and for the elongation of the flagellar filament by facilitating polymerization of the flagellin monomers at the tip of growing filament. Forms a capping structure, which prevents flagellin subunits (transported through the central channel of the flagellum) from leaking out without polymerization at the distal end.</text>
</comment>
<dbReference type="PANTHER" id="PTHR30288:SF0">
    <property type="entry name" value="FLAGELLAR HOOK-ASSOCIATED PROTEIN 2"/>
    <property type="match status" value="1"/>
</dbReference>
<dbReference type="PANTHER" id="PTHR30288">
    <property type="entry name" value="FLAGELLAR CAP/ASSEMBLY PROTEIN FLID"/>
    <property type="match status" value="1"/>
</dbReference>
<comment type="caution">
    <text evidence="8">The sequence shown here is derived from an EMBL/GenBank/DDBJ whole genome shotgun (WGS) entry which is preliminary data.</text>
</comment>
<dbReference type="Pfam" id="PF07196">
    <property type="entry name" value="Flagellin_IN"/>
    <property type="match status" value="1"/>
</dbReference>
<dbReference type="InterPro" id="IPR010809">
    <property type="entry name" value="FliD_C"/>
</dbReference>
<evidence type="ECO:0000313" key="9">
    <source>
        <dbReference type="Proteomes" id="UP000276260"/>
    </source>
</evidence>
<dbReference type="Pfam" id="PF07195">
    <property type="entry name" value="FliD_C"/>
    <property type="match status" value="1"/>
</dbReference>
<comment type="similarity">
    <text evidence="1 5">Belongs to the FliD family.</text>
</comment>
<dbReference type="OrthoDB" id="9810816at2"/>
<evidence type="ECO:0000256" key="1">
    <source>
        <dbReference type="ARBA" id="ARBA00009764"/>
    </source>
</evidence>
<dbReference type="InterPro" id="IPR040026">
    <property type="entry name" value="FliD"/>
</dbReference>
<dbReference type="GO" id="GO:0005576">
    <property type="term" value="C:extracellular region"/>
    <property type="evidence" value="ECO:0007669"/>
    <property type="project" value="UniProtKB-SubCell"/>
</dbReference>
<evidence type="ECO:0000256" key="3">
    <source>
        <dbReference type="ARBA" id="ARBA00023054"/>
    </source>
</evidence>
<dbReference type="InterPro" id="IPR010810">
    <property type="entry name" value="Flagellin_hook_IN_motif"/>
</dbReference>